<dbReference type="Proteomes" id="UP001497383">
    <property type="component" value="Chromosome 5"/>
</dbReference>
<dbReference type="Pfam" id="PF03663">
    <property type="entry name" value="Glyco_hydro_76"/>
    <property type="match status" value="1"/>
</dbReference>
<dbReference type="RefSeq" id="XP_066831436.1">
    <property type="nucleotide sequence ID" value="XM_066974725.1"/>
</dbReference>
<keyword evidence="1" id="KW-0732">Signal</keyword>
<proteinExistence type="predicted"/>
<protein>
    <submittedName>
        <fullName evidence="2">Uncharacterized protein</fullName>
    </submittedName>
</protein>
<feature type="signal peptide" evidence="1">
    <location>
        <begin position="1"/>
        <end position="25"/>
    </location>
</feature>
<keyword evidence="3" id="KW-1185">Reference proteome</keyword>
<dbReference type="InterPro" id="IPR053169">
    <property type="entry name" value="MUG_Protein"/>
</dbReference>
<evidence type="ECO:0000313" key="3">
    <source>
        <dbReference type="Proteomes" id="UP001497383"/>
    </source>
</evidence>
<dbReference type="GeneID" id="92209694"/>
<name>A0ABP0ZQ51_9ASCO</name>
<sequence>MLLPLPLLSLPLYLAIITTAWLAEAAIIPLSDYQVVQQAPKKAIKATDMRKIPSLFHLLRSTPDLRGTTSLHTLNAVWDRFWCQGMETWNFNDNACPTFEFKHPALTDVVVATQAILHVKKITPKEMKQLLKSILLYRLENGAFATSPGGDEIDTNENAQLVQVFLDAYEQTGEDEYLRYAVEVMEYIKTRDFDDRGAILQNNKASRVSTIATVQTARSALRLHRINNDMSMLKLGEASFNFLFAHLQDPKDKLFYDGLDSARLSETQKVVYNTKSIQTAGVAMSALYETFRIIGNPILVDRAVALAEALTDKNSPVMSFEKLWLGTPHELHYVFKGFYDCFLLTPRFHKFRSEVVRQANFIFKFLQDEGDYGLFFDQASSTKKSFDRFARVFQLYDNNYKAVPDGFCELDIFSQPRKKLLTNASIAQILYFVPRFNFMTL</sequence>
<dbReference type="EMBL" id="OZ022409">
    <property type="protein sequence ID" value="CAK9440398.1"/>
    <property type="molecule type" value="Genomic_DNA"/>
</dbReference>
<dbReference type="InterPro" id="IPR008928">
    <property type="entry name" value="6-hairpin_glycosidase_sf"/>
</dbReference>
<dbReference type="PANTHER" id="PTHR47791:SF3">
    <property type="entry name" value="MEIOTICALLY UP-REGULATED GENE 191 PROTEIN"/>
    <property type="match status" value="1"/>
</dbReference>
<dbReference type="Gene3D" id="1.50.10.20">
    <property type="match status" value="1"/>
</dbReference>
<reference evidence="2 3" key="1">
    <citation type="submission" date="2024-03" db="EMBL/GenBank/DDBJ databases">
        <authorList>
            <person name="Brejova B."/>
        </authorList>
    </citation>
    <scope>NUCLEOTIDE SEQUENCE [LARGE SCALE GENOMIC DNA]</scope>
    <source>
        <strain evidence="2 3">CBS 14171</strain>
    </source>
</reference>
<organism evidence="2 3">
    <name type="scientific">Lodderomyces beijingensis</name>
    <dbReference type="NCBI Taxonomy" id="1775926"/>
    <lineage>
        <taxon>Eukaryota</taxon>
        <taxon>Fungi</taxon>
        <taxon>Dikarya</taxon>
        <taxon>Ascomycota</taxon>
        <taxon>Saccharomycotina</taxon>
        <taxon>Pichiomycetes</taxon>
        <taxon>Debaryomycetaceae</taxon>
        <taxon>Candida/Lodderomyces clade</taxon>
        <taxon>Lodderomyces</taxon>
    </lineage>
</organism>
<dbReference type="InterPro" id="IPR005198">
    <property type="entry name" value="Glyco_hydro_76"/>
</dbReference>
<evidence type="ECO:0000256" key="1">
    <source>
        <dbReference type="SAM" id="SignalP"/>
    </source>
</evidence>
<gene>
    <name evidence="2" type="ORF">LODBEIA_P44980</name>
</gene>
<evidence type="ECO:0000313" key="2">
    <source>
        <dbReference type="EMBL" id="CAK9440398.1"/>
    </source>
</evidence>
<feature type="chain" id="PRO_5045281357" evidence="1">
    <location>
        <begin position="26"/>
        <end position="441"/>
    </location>
</feature>
<dbReference type="SUPFAM" id="SSF48208">
    <property type="entry name" value="Six-hairpin glycosidases"/>
    <property type="match status" value="1"/>
</dbReference>
<accession>A0ABP0ZQ51</accession>
<dbReference type="PANTHER" id="PTHR47791">
    <property type="entry name" value="MEIOTICALLY UP-REGULATED GENE 191 PROTEIN"/>
    <property type="match status" value="1"/>
</dbReference>